<name>A0A9D2GRQ2_9BACT</name>
<dbReference type="EMBL" id="DXAW01000084">
    <property type="protein sequence ID" value="HIZ85749.1"/>
    <property type="molecule type" value="Genomic_DNA"/>
</dbReference>
<dbReference type="PROSITE" id="PS00092">
    <property type="entry name" value="N6_MTASE"/>
    <property type="match status" value="1"/>
</dbReference>
<keyword evidence="1 3" id="KW-0489">Methyltransferase</keyword>
<sequence length="181" mass="20262">MRIIGGSLKGRTVMPPSGFKARPTTDFAKEGLFNILNNEYDLSSVRVLDLFSGTGSISFEFASRGAGEIYSVEMNPLHAAFIKKTAASFNIKGMRVVRHNVFEFLDICRLDFDIIFADPPYSIDGLDTIPDRVFAAQGCSDGILKEGGTFILEHPGTYSFKEHPRFDKERKYGNVHFSFFK</sequence>
<dbReference type="Pfam" id="PF03602">
    <property type="entry name" value="Cons_hypoth95"/>
    <property type="match status" value="1"/>
</dbReference>
<dbReference type="Gene3D" id="3.40.50.150">
    <property type="entry name" value="Vaccinia Virus protein VP39"/>
    <property type="match status" value="1"/>
</dbReference>
<dbReference type="AlphaFoldDB" id="A0A9D2GRQ2"/>
<dbReference type="PIRSF" id="PIRSF004553">
    <property type="entry name" value="CHP00095"/>
    <property type="match status" value="1"/>
</dbReference>
<dbReference type="GO" id="GO:0031167">
    <property type="term" value="P:rRNA methylation"/>
    <property type="evidence" value="ECO:0007669"/>
    <property type="project" value="InterPro"/>
</dbReference>
<evidence type="ECO:0000256" key="2">
    <source>
        <dbReference type="ARBA" id="ARBA00022679"/>
    </source>
</evidence>
<dbReference type="InterPro" id="IPR004398">
    <property type="entry name" value="RNA_MeTrfase_RsmD"/>
</dbReference>
<evidence type="ECO:0000313" key="3">
    <source>
        <dbReference type="EMBL" id="HIZ85749.1"/>
    </source>
</evidence>
<gene>
    <name evidence="3" type="ORF">IAC04_04590</name>
</gene>
<organism evidence="3 4">
    <name type="scientific">Candidatus Coprenecus stercoravium</name>
    <dbReference type="NCBI Taxonomy" id="2840735"/>
    <lineage>
        <taxon>Bacteria</taxon>
        <taxon>Pseudomonadati</taxon>
        <taxon>Bacteroidota</taxon>
        <taxon>Bacteroidia</taxon>
        <taxon>Bacteroidales</taxon>
        <taxon>Rikenellaceae</taxon>
        <taxon>Rikenellaceae incertae sedis</taxon>
        <taxon>Candidatus Coprenecus</taxon>
    </lineage>
</organism>
<proteinExistence type="predicted"/>
<evidence type="ECO:0000256" key="1">
    <source>
        <dbReference type="ARBA" id="ARBA00022603"/>
    </source>
</evidence>
<dbReference type="GO" id="GO:0008168">
    <property type="term" value="F:methyltransferase activity"/>
    <property type="evidence" value="ECO:0007669"/>
    <property type="project" value="UniProtKB-KW"/>
</dbReference>
<accession>A0A9D2GRQ2</accession>
<dbReference type="InterPro" id="IPR002052">
    <property type="entry name" value="DNA_methylase_N6_adenine_CS"/>
</dbReference>
<evidence type="ECO:0000313" key="4">
    <source>
        <dbReference type="Proteomes" id="UP000824115"/>
    </source>
</evidence>
<protein>
    <submittedName>
        <fullName evidence="3">RsmD family RNA methyltransferase</fullName>
    </submittedName>
</protein>
<keyword evidence="2" id="KW-0808">Transferase</keyword>
<dbReference type="SUPFAM" id="SSF53335">
    <property type="entry name" value="S-adenosyl-L-methionine-dependent methyltransferases"/>
    <property type="match status" value="1"/>
</dbReference>
<dbReference type="CDD" id="cd02440">
    <property type="entry name" value="AdoMet_MTases"/>
    <property type="match status" value="1"/>
</dbReference>
<dbReference type="GO" id="GO:0003676">
    <property type="term" value="F:nucleic acid binding"/>
    <property type="evidence" value="ECO:0007669"/>
    <property type="project" value="InterPro"/>
</dbReference>
<dbReference type="InterPro" id="IPR029063">
    <property type="entry name" value="SAM-dependent_MTases_sf"/>
</dbReference>
<dbReference type="PANTHER" id="PTHR43542">
    <property type="entry name" value="METHYLTRANSFERASE"/>
    <property type="match status" value="1"/>
</dbReference>
<reference evidence="3" key="1">
    <citation type="journal article" date="2021" name="PeerJ">
        <title>Extensive microbial diversity within the chicken gut microbiome revealed by metagenomics and culture.</title>
        <authorList>
            <person name="Gilroy R."/>
            <person name="Ravi A."/>
            <person name="Getino M."/>
            <person name="Pursley I."/>
            <person name="Horton D.L."/>
            <person name="Alikhan N.F."/>
            <person name="Baker D."/>
            <person name="Gharbi K."/>
            <person name="Hall N."/>
            <person name="Watson M."/>
            <person name="Adriaenssens E.M."/>
            <person name="Foster-Nyarko E."/>
            <person name="Jarju S."/>
            <person name="Secka A."/>
            <person name="Antonio M."/>
            <person name="Oren A."/>
            <person name="Chaudhuri R.R."/>
            <person name="La Ragione R."/>
            <person name="Hildebrand F."/>
            <person name="Pallen M.J."/>
        </authorList>
    </citation>
    <scope>NUCLEOTIDE SEQUENCE</scope>
    <source>
        <strain evidence="3">Gambia16-554</strain>
    </source>
</reference>
<reference evidence="3" key="2">
    <citation type="submission" date="2021-04" db="EMBL/GenBank/DDBJ databases">
        <authorList>
            <person name="Gilroy R."/>
        </authorList>
    </citation>
    <scope>NUCLEOTIDE SEQUENCE</scope>
    <source>
        <strain evidence="3">Gambia16-554</strain>
    </source>
</reference>
<dbReference type="PANTHER" id="PTHR43542:SF1">
    <property type="entry name" value="METHYLTRANSFERASE"/>
    <property type="match status" value="1"/>
</dbReference>
<comment type="caution">
    <text evidence="3">The sequence shown here is derived from an EMBL/GenBank/DDBJ whole genome shotgun (WGS) entry which is preliminary data.</text>
</comment>
<dbReference type="Proteomes" id="UP000824115">
    <property type="component" value="Unassembled WGS sequence"/>
</dbReference>